<evidence type="ECO:0000313" key="2">
    <source>
        <dbReference type="EMBL" id="EDV39037.1"/>
    </source>
</evidence>
<dbReference type="InParanoid" id="B3M9N1"/>
<gene>
    <name evidence="2" type="primary">Dana\GF24699</name>
    <name evidence="2" type="synonym">dana_GLEANR_9401</name>
    <name evidence="2" type="ORF">GF24699</name>
</gene>
<reference evidence="2 3" key="1">
    <citation type="journal article" date="2007" name="Nature">
        <title>Evolution of genes and genomes on the Drosophila phylogeny.</title>
        <authorList>
            <consortium name="Drosophila 12 Genomes Consortium"/>
            <person name="Clark A.G."/>
            <person name="Eisen M.B."/>
            <person name="Smith D.R."/>
            <person name="Bergman C.M."/>
            <person name="Oliver B."/>
            <person name="Markow T.A."/>
            <person name="Kaufman T.C."/>
            <person name="Kellis M."/>
            <person name="Gelbart W."/>
            <person name="Iyer V.N."/>
            <person name="Pollard D.A."/>
            <person name="Sackton T.B."/>
            <person name="Larracuente A.M."/>
            <person name="Singh N.D."/>
            <person name="Abad J.P."/>
            <person name="Abt D.N."/>
            <person name="Adryan B."/>
            <person name="Aguade M."/>
            <person name="Akashi H."/>
            <person name="Anderson W.W."/>
            <person name="Aquadro C.F."/>
            <person name="Ardell D.H."/>
            <person name="Arguello R."/>
            <person name="Artieri C.G."/>
            <person name="Barbash D.A."/>
            <person name="Barker D."/>
            <person name="Barsanti P."/>
            <person name="Batterham P."/>
            <person name="Batzoglou S."/>
            <person name="Begun D."/>
            <person name="Bhutkar A."/>
            <person name="Blanco E."/>
            <person name="Bosak S.A."/>
            <person name="Bradley R.K."/>
            <person name="Brand A.D."/>
            <person name="Brent M.R."/>
            <person name="Brooks A.N."/>
            <person name="Brown R.H."/>
            <person name="Butlin R.K."/>
            <person name="Caggese C."/>
            <person name="Calvi B.R."/>
            <person name="Bernardo de Carvalho A."/>
            <person name="Caspi A."/>
            <person name="Castrezana S."/>
            <person name="Celniker S.E."/>
            <person name="Chang J.L."/>
            <person name="Chapple C."/>
            <person name="Chatterji S."/>
            <person name="Chinwalla A."/>
            <person name="Civetta A."/>
            <person name="Clifton S.W."/>
            <person name="Comeron J.M."/>
            <person name="Costello J.C."/>
            <person name="Coyne J.A."/>
            <person name="Daub J."/>
            <person name="David R.G."/>
            <person name="Delcher A.L."/>
            <person name="Delehaunty K."/>
            <person name="Do C.B."/>
            <person name="Ebling H."/>
            <person name="Edwards K."/>
            <person name="Eickbush T."/>
            <person name="Evans J.D."/>
            <person name="Filipski A."/>
            <person name="Findeiss S."/>
            <person name="Freyhult E."/>
            <person name="Fulton L."/>
            <person name="Fulton R."/>
            <person name="Garcia A.C."/>
            <person name="Gardiner A."/>
            <person name="Garfield D.A."/>
            <person name="Garvin B.E."/>
            <person name="Gibson G."/>
            <person name="Gilbert D."/>
            <person name="Gnerre S."/>
            <person name="Godfrey J."/>
            <person name="Good R."/>
            <person name="Gotea V."/>
            <person name="Gravely B."/>
            <person name="Greenberg A.J."/>
            <person name="Griffiths-Jones S."/>
            <person name="Gross S."/>
            <person name="Guigo R."/>
            <person name="Gustafson E.A."/>
            <person name="Haerty W."/>
            <person name="Hahn M.W."/>
            <person name="Halligan D.L."/>
            <person name="Halpern A.L."/>
            <person name="Halter G.M."/>
            <person name="Han M.V."/>
            <person name="Heger A."/>
            <person name="Hillier L."/>
            <person name="Hinrichs A.S."/>
            <person name="Holmes I."/>
            <person name="Hoskins R.A."/>
            <person name="Hubisz M.J."/>
            <person name="Hultmark D."/>
            <person name="Huntley M.A."/>
            <person name="Jaffe D.B."/>
            <person name="Jagadeeshan S."/>
            <person name="Jeck W.R."/>
            <person name="Johnson J."/>
            <person name="Jones C.D."/>
            <person name="Jordan W.C."/>
            <person name="Karpen G.H."/>
            <person name="Kataoka E."/>
            <person name="Keightley P.D."/>
            <person name="Kheradpour P."/>
            <person name="Kirkness E.F."/>
            <person name="Koerich L.B."/>
            <person name="Kristiansen K."/>
            <person name="Kudrna D."/>
            <person name="Kulathinal R.J."/>
            <person name="Kumar S."/>
            <person name="Kwok R."/>
            <person name="Lander E."/>
            <person name="Langley C.H."/>
            <person name="Lapoint R."/>
            <person name="Lazzaro B.P."/>
            <person name="Lee S.J."/>
            <person name="Levesque L."/>
            <person name="Li R."/>
            <person name="Lin C.F."/>
            <person name="Lin M.F."/>
            <person name="Lindblad-Toh K."/>
            <person name="Llopart A."/>
            <person name="Long M."/>
            <person name="Low L."/>
            <person name="Lozovsky E."/>
            <person name="Lu J."/>
            <person name="Luo M."/>
            <person name="Machado C.A."/>
            <person name="Makalowski W."/>
            <person name="Marzo M."/>
            <person name="Matsuda M."/>
            <person name="Matzkin L."/>
            <person name="McAllister B."/>
            <person name="McBride C.S."/>
            <person name="McKernan B."/>
            <person name="McKernan K."/>
            <person name="Mendez-Lago M."/>
            <person name="Minx P."/>
            <person name="Mollenhauer M.U."/>
            <person name="Montooth K."/>
            <person name="Mount S.M."/>
            <person name="Mu X."/>
            <person name="Myers E."/>
            <person name="Negre B."/>
            <person name="Newfeld S."/>
            <person name="Nielsen R."/>
            <person name="Noor M.A."/>
            <person name="O'Grady P."/>
            <person name="Pachter L."/>
            <person name="Papaceit M."/>
            <person name="Parisi M.J."/>
            <person name="Parisi M."/>
            <person name="Parts L."/>
            <person name="Pedersen J.S."/>
            <person name="Pesole G."/>
            <person name="Phillippy A.M."/>
            <person name="Ponting C.P."/>
            <person name="Pop M."/>
            <person name="Porcelli D."/>
            <person name="Powell J.R."/>
            <person name="Prohaska S."/>
            <person name="Pruitt K."/>
            <person name="Puig M."/>
            <person name="Quesneville H."/>
            <person name="Ram K.R."/>
            <person name="Rand D."/>
            <person name="Rasmussen M.D."/>
            <person name="Reed L.K."/>
            <person name="Reenan R."/>
            <person name="Reily A."/>
            <person name="Remington K.A."/>
            <person name="Rieger T.T."/>
            <person name="Ritchie M.G."/>
            <person name="Robin C."/>
            <person name="Rogers Y.H."/>
            <person name="Rohde C."/>
            <person name="Rozas J."/>
            <person name="Rubenfield M.J."/>
            <person name="Ruiz A."/>
            <person name="Russo S."/>
            <person name="Salzberg S.L."/>
            <person name="Sanchez-Gracia A."/>
            <person name="Saranga D.J."/>
            <person name="Sato H."/>
            <person name="Schaeffer S.W."/>
            <person name="Schatz M.C."/>
            <person name="Schlenke T."/>
            <person name="Schwartz R."/>
            <person name="Segarra C."/>
            <person name="Singh R.S."/>
            <person name="Sirot L."/>
            <person name="Sirota M."/>
            <person name="Sisneros N.B."/>
            <person name="Smith C.D."/>
            <person name="Smith T.F."/>
            <person name="Spieth J."/>
            <person name="Stage D.E."/>
            <person name="Stark A."/>
            <person name="Stephan W."/>
            <person name="Strausberg R.L."/>
            <person name="Strempel S."/>
            <person name="Sturgill D."/>
            <person name="Sutton G."/>
            <person name="Sutton G.G."/>
            <person name="Tao W."/>
            <person name="Teichmann S."/>
            <person name="Tobari Y.N."/>
            <person name="Tomimura Y."/>
            <person name="Tsolas J.M."/>
            <person name="Valente V.L."/>
            <person name="Venter E."/>
            <person name="Venter J.C."/>
            <person name="Vicario S."/>
            <person name="Vieira F.G."/>
            <person name="Vilella A.J."/>
            <person name="Villasante A."/>
            <person name="Walenz B."/>
            <person name="Wang J."/>
            <person name="Wasserman M."/>
            <person name="Watts T."/>
            <person name="Wilson D."/>
            <person name="Wilson R.K."/>
            <person name="Wing R.A."/>
            <person name="Wolfner M.F."/>
            <person name="Wong A."/>
            <person name="Wong G.K."/>
            <person name="Wu C.I."/>
            <person name="Wu G."/>
            <person name="Yamamoto D."/>
            <person name="Yang H.P."/>
            <person name="Yang S.P."/>
            <person name="Yorke J.A."/>
            <person name="Yoshida K."/>
            <person name="Zdobnov E."/>
            <person name="Zhang P."/>
            <person name="Zhang Y."/>
            <person name="Zimin A.V."/>
            <person name="Baldwin J."/>
            <person name="Abdouelleil A."/>
            <person name="Abdulkadir J."/>
            <person name="Abebe A."/>
            <person name="Abera B."/>
            <person name="Abreu J."/>
            <person name="Acer S.C."/>
            <person name="Aftuck L."/>
            <person name="Alexander A."/>
            <person name="An P."/>
            <person name="Anderson E."/>
            <person name="Anderson S."/>
            <person name="Arachi H."/>
            <person name="Azer M."/>
            <person name="Bachantsang P."/>
            <person name="Barry A."/>
            <person name="Bayul T."/>
            <person name="Berlin A."/>
            <person name="Bessette D."/>
            <person name="Bloom T."/>
            <person name="Blye J."/>
            <person name="Boguslavskiy L."/>
            <person name="Bonnet C."/>
            <person name="Boukhgalter B."/>
            <person name="Bourzgui I."/>
            <person name="Brown A."/>
            <person name="Cahill P."/>
            <person name="Channer S."/>
            <person name="Cheshatsang Y."/>
            <person name="Chuda L."/>
            <person name="Citroen M."/>
            <person name="Collymore A."/>
            <person name="Cooke P."/>
            <person name="Costello M."/>
            <person name="D'Aco K."/>
            <person name="Daza R."/>
            <person name="De Haan G."/>
            <person name="DeGray S."/>
            <person name="DeMaso C."/>
            <person name="Dhargay N."/>
            <person name="Dooley K."/>
            <person name="Dooley E."/>
            <person name="Doricent M."/>
            <person name="Dorje P."/>
            <person name="Dorjee K."/>
            <person name="Dupes A."/>
            <person name="Elong R."/>
            <person name="Falk J."/>
            <person name="Farina A."/>
            <person name="Faro S."/>
            <person name="Ferguson D."/>
            <person name="Fisher S."/>
            <person name="Foley C.D."/>
            <person name="Franke A."/>
            <person name="Friedrich D."/>
            <person name="Gadbois L."/>
            <person name="Gearin G."/>
            <person name="Gearin C.R."/>
            <person name="Giannoukos G."/>
            <person name="Goode T."/>
            <person name="Graham J."/>
            <person name="Grandbois E."/>
            <person name="Grewal S."/>
            <person name="Gyaltsen K."/>
            <person name="Hafez N."/>
            <person name="Hagos B."/>
            <person name="Hall J."/>
            <person name="Henson C."/>
            <person name="Hollinger A."/>
            <person name="Honan T."/>
            <person name="Huard M.D."/>
            <person name="Hughes L."/>
            <person name="Hurhula B."/>
            <person name="Husby M.E."/>
            <person name="Kamat A."/>
            <person name="Kanga B."/>
            <person name="Kashin S."/>
            <person name="Khazanovich D."/>
            <person name="Kisner P."/>
            <person name="Lance K."/>
            <person name="Lara M."/>
            <person name="Lee W."/>
            <person name="Lennon N."/>
            <person name="Letendre F."/>
            <person name="LeVine R."/>
            <person name="Lipovsky A."/>
            <person name="Liu X."/>
            <person name="Liu J."/>
            <person name="Liu S."/>
            <person name="Lokyitsang T."/>
            <person name="Lokyitsang Y."/>
            <person name="Lubonja R."/>
            <person name="Lui A."/>
            <person name="MacDonald P."/>
            <person name="Magnisalis V."/>
            <person name="Maru K."/>
            <person name="Matthews C."/>
            <person name="McCusker W."/>
            <person name="McDonough S."/>
            <person name="Mehta T."/>
            <person name="Meldrim J."/>
            <person name="Meneus L."/>
            <person name="Mihai O."/>
            <person name="Mihalev A."/>
            <person name="Mihova T."/>
            <person name="Mittelman R."/>
            <person name="Mlenga V."/>
            <person name="Montmayeur A."/>
            <person name="Mulrain L."/>
            <person name="Navidi A."/>
            <person name="Naylor J."/>
            <person name="Negash T."/>
            <person name="Nguyen T."/>
            <person name="Nguyen N."/>
            <person name="Nicol R."/>
            <person name="Norbu C."/>
            <person name="Norbu N."/>
            <person name="Novod N."/>
            <person name="O'Neill B."/>
            <person name="Osman S."/>
            <person name="Markiewicz E."/>
            <person name="Oyono O.L."/>
            <person name="Patti C."/>
            <person name="Phunkhang P."/>
            <person name="Pierre F."/>
            <person name="Priest M."/>
            <person name="Raghuraman S."/>
            <person name="Rege F."/>
            <person name="Reyes R."/>
            <person name="Rise C."/>
            <person name="Rogov P."/>
            <person name="Ross K."/>
            <person name="Ryan E."/>
            <person name="Settipalli S."/>
            <person name="Shea T."/>
            <person name="Sherpa N."/>
            <person name="Shi L."/>
            <person name="Shih D."/>
            <person name="Sparrow T."/>
            <person name="Spaulding J."/>
            <person name="Stalker J."/>
            <person name="Stange-Thomann N."/>
            <person name="Stavropoulos S."/>
            <person name="Stone C."/>
            <person name="Strader C."/>
            <person name="Tesfaye S."/>
            <person name="Thomson T."/>
            <person name="Thoulutsang Y."/>
            <person name="Thoulutsang D."/>
            <person name="Topham K."/>
            <person name="Topping I."/>
            <person name="Tsamla T."/>
            <person name="Vassiliev H."/>
            <person name="Vo A."/>
            <person name="Wangchuk T."/>
            <person name="Wangdi T."/>
            <person name="Weiand M."/>
            <person name="Wilkinson J."/>
            <person name="Wilson A."/>
            <person name="Yadav S."/>
            <person name="Young G."/>
            <person name="Yu Q."/>
            <person name="Zembek L."/>
            <person name="Zhong D."/>
            <person name="Zimmer A."/>
            <person name="Zwirko Z."/>
            <person name="Jaffe D.B."/>
            <person name="Alvarez P."/>
            <person name="Brockman W."/>
            <person name="Butler J."/>
            <person name="Chin C."/>
            <person name="Gnerre S."/>
            <person name="Grabherr M."/>
            <person name="Kleber M."/>
            <person name="Mauceli E."/>
            <person name="MacCallum I."/>
        </authorList>
    </citation>
    <scope>NUCLEOTIDE SEQUENCE [LARGE SCALE GENOMIC DNA]</scope>
    <source>
        <strain evidence="3">Tucson 14024-0371.13</strain>
    </source>
</reference>
<accession>B3M9N1</accession>
<dbReference type="HOGENOM" id="CLU_714290_0_0_1"/>
<name>B3M9N1_DROAN</name>
<dbReference type="eggNOG" id="ENOG502T93K">
    <property type="taxonomic scope" value="Eukaryota"/>
</dbReference>
<proteinExistence type="predicted"/>
<protein>
    <recommendedName>
        <fullName evidence="4">DUF4485 domain-containing protein</fullName>
    </recommendedName>
</protein>
<dbReference type="KEGG" id="dan:6507330"/>
<keyword evidence="3" id="KW-1185">Reference proteome</keyword>
<dbReference type="GeneID" id="6507330"/>
<dbReference type="Proteomes" id="UP000007801">
    <property type="component" value="Unassembled WGS sequence"/>
</dbReference>
<dbReference type="EMBL" id="CH902618">
    <property type="protein sequence ID" value="EDV39037.1"/>
    <property type="molecule type" value="Genomic_DNA"/>
</dbReference>
<dbReference type="OMA" id="DKFARNC"/>
<evidence type="ECO:0000256" key="1">
    <source>
        <dbReference type="SAM" id="MobiDB-lite"/>
    </source>
</evidence>
<evidence type="ECO:0000313" key="3">
    <source>
        <dbReference type="Proteomes" id="UP000007801"/>
    </source>
</evidence>
<dbReference type="STRING" id="7217.B3M9N1"/>
<dbReference type="AlphaFoldDB" id="B3M9N1"/>
<evidence type="ECO:0008006" key="4">
    <source>
        <dbReference type="Google" id="ProtNLM"/>
    </source>
</evidence>
<dbReference type="SMR" id="B3M9N1"/>
<organism evidence="2 3">
    <name type="scientific">Drosophila ananassae</name>
    <name type="common">Fruit fly</name>
    <dbReference type="NCBI Taxonomy" id="7217"/>
    <lineage>
        <taxon>Eukaryota</taxon>
        <taxon>Metazoa</taxon>
        <taxon>Ecdysozoa</taxon>
        <taxon>Arthropoda</taxon>
        <taxon>Hexapoda</taxon>
        <taxon>Insecta</taxon>
        <taxon>Pterygota</taxon>
        <taxon>Neoptera</taxon>
        <taxon>Endopterygota</taxon>
        <taxon>Diptera</taxon>
        <taxon>Brachycera</taxon>
        <taxon>Muscomorpha</taxon>
        <taxon>Ephydroidea</taxon>
        <taxon>Drosophilidae</taxon>
        <taxon>Drosophila</taxon>
        <taxon>Sophophora</taxon>
    </lineage>
</organism>
<feature type="region of interest" description="Disordered" evidence="1">
    <location>
        <begin position="99"/>
        <end position="118"/>
    </location>
</feature>
<dbReference type="PhylomeDB" id="B3M9N1"/>
<sequence length="402" mass="46709">MSDLNECELDRHFKSQLRVMGDVYVKISREDLEVSQRWLELFQKAKRQDKYARNCLMLLMYDQLKELGRLEKPFLDLENLRLRLDDVLSQYEGRKDEDQVSVAGEAADTETNASDYDAASSRCGSQECTSDVDFMEGSCPNFVSIKQANAALLNEISLLHSKTLETEKMYRCQHQLLDKRLAQKPKVRKLSAWQEKIWETTVQSIGRLTEWAGSDYPFDFVSSILGPFLKNEPELSSQLYKLDRHFNAMLEKMVFKECDRREGNVRILYEQLIMAQKEAQRFKDQQMQKAQDALKLEFKKIRALSEDLQRREELIQRHMPASGDLELCAFCQEAAKSQSRSLRPTERQGCPRVLPCEICEGEKCSPTRFKDVIRRNGRRKSIFSEDREKLTEGLSDLSDGKP</sequence>
<dbReference type="OrthoDB" id="7850102at2759"/>